<dbReference type="Gene3D" id="1.20.120.160">
    <property type="entry name" value="HPT domain"/>
    <property type="match status" value="1"/>
</dbReference>
<dbReference type="PROSITE" id="PS50894">
    <property type="entry name" value="HPT"/>
    <property type="match status" value="1"/>
</dbReference>
<evidence type="ECO:0000313" key="21">
    <source>
        <dbReference type="EMBL" id="CAH0996499.1"/>
    </source>
</evidence>
<feature type="domain" description="Response regulatory" evidence="17">
    <location>
        <begin position="954"/>
        <end position="1069"/>
    </location>
</feature>
<keyword evidence="12" id="KW-0902">Two-component regulatory system</keyword>
<dbReference type="PROSITE" id="PS50112">
    <property type="entry name" value="PAS"/>
    <property type="match status" value="3"/>
</dbReference>
<dbReference type="Proteomes" id="UP000837932">
    <property type="component" value="Unassembled WGS sequence"/>
</dbReference>
<evidence type="ECO:0000256" key="3">
    <source>
        <dbReference type="ARBA" id="ARBA00012438"/>
    </source>
</evidence>
<dbReference type="InterPro" id="IPR011006">
    <property type="entry name" value="CheY-like_superfamily"/>
</dbReference>
<dbReference type="InterPro" id="IPR005467">
    <property type="entry name" value="His_kinase_dom"/>
</dbReference>
<dbReference type="CDD" id="cd00082">
    <property type="entry name" value="HisKA"/>
    <property type="match status" value="1"/>
</dbReference>
<dbReference type="Pfam" id="PF00512">
    <property type="entry name" value="HisKA"/>
    <property type="match status" value="1"/>
</dbReference>
<dbReference type="Pfam" id="PF13426">
    <property type="entry name" value="PAS_9"/>
    <property type="match status" value="3"/>
</dbReference>
<dbReference type="EMBL" id="CAKLPY010000002">
    <property type="protein sequence ID" value="CAH0996499.1"/>
    <property type="molecule type" value="Genomic_DNA"/>
</dbReference>
<dbReference type="PROSITE" id="PS50109">
    <property type="entry name" value="HIS_KIN"/>
    <property type="match status" value="1"/>
</dbReference>
<feature type="domain" description="PAS" evidence="18">
    <location>
        <begin position="187"/>
        <end position="244"/>
    </location>
</feature>
<evidence type="ECO:0000259" key="19">
    <source>
        <dbReference type="PROSITE" id="PS50113"/>
    </source>
</evidence>
<evidence type="ECO:0000256" key="4">
    <source>
        <dbReference type="ARBA" id="ARBA00022475"/>
    </source>
</evidence>
<dbReference type="SUPFAM" id="SSF55781">
    <property type="entry name" value="GAF domain-like"/>
    <property type="match status" value="1"/>
</dbReference>
<dbReference type="SMART" id="SM00091">
    <property type="entry name" value="PAS"/>
    <property type="match status" value="4"/>
</dbReference>
<evidence type="ECO:0000256" key="8">
    <source>
        <dbReference type="ARBA" id="ARBA00022741"/>
    </source>
</evidence>
<evidence type="ECO:0000256" key="11">
    <source>
        <dbReference type="ARBA" id="ARBA00022989"/>
    </source>
</evidence>
<dbReference type="SUPFAM" id="SSF47384">
    <property type="entry name" value="Homodimeric domain of signal transducing histidine kinase"/>
    <property type="match status" value="1"/>
</dbReference>
<evidence type="ECO:0000259" key="18">
    <source>
        <dbReference type="PROSITE" id="PS50112"/>
    </source>
</evidence>
<evidence type="ECO:0000256" key="1">
    <source>
        <dbReference type="ARBA" id="ARBA00000085"/>
    </source>
</evidence>
<keyword evidence="22" id="KW-1185">Reference proteome</keyword>
<feature type="domain" description="HPt" evidence="20">
    <location>
        <begin position="1099"/>
        <end position="1195"/>
    </location>
</feature>
<evidence type="ECO:0000259" key="20">
    <source>
        <dbReference type="PROSITE" id="PS50894"/>
    </source>
</evidence>
<dbReference type="Pfam" id="PF01627">
    <property type="entry name" value="Hpt"/>
    <property type="match status" value="1"/>
</dbReference>
<dbReference type="InterPro" id="IPR001789">
    <property type="entry name" value="Sig_transdc_resp-reg_receiver"/>
</dbReference>
<keyword evidence="6 21" id="KW-0808">Transferase</keyword>
<dbReference type="InterPro" id="IPR004358">
    <property type="entry name" value="Sig_transdc_His_kin-like_C"/>
</dbReference>
<feature type="domain" description="PAS" evidence="18">
    <location>
        <begin position="423"/>
        <end position="494"/>
    </location>
</feature>
<feature type="domain" description="PAC" evidence="19">
    <location>
        <begin position="640"/>
        <end position="692"/>
    </location>
</feature>
<keyword evidence="5 15" id="KW-0597">Phosphoprotein</keyword>
<keyword evidence="13" id="KW-0472">Membrane</keyword>
<comment type="subcellular location">
    <subcellularLocation>
        <location evidence="2">Cell membrane</location>
        <topology evidence="2">Multi-pass membrane protein</topology>
    </subcellularLocation>
</comment>
<evidence type="ECO:0000256" key="13">
    <source>
        <dbReference type="ARBA" id="ARBA00023136"/>
    </source>
</evidence>
<dbReference type="CDD" id="cd00130">
    <property type="entry name" value="PAS"/>
    <property type="match status" value="4"/>
</dbReference>
<evidence type="ECO:0000256" key="7">
    <source>
        <dbReference type="ARBA" id="ARBA00022692"/>
    </source>
</evidence>
<dbReference type="InterPro" id="IPR001610">
    <property type="entry name" value="PAC"/>
</dbReference>
<proteinExistence type="predicted"/>
<feature type="modified residue" description="4-aspartylphosphate" evidence="15">
    <location>
        <position position="1003"/>
    </location>
</feature>
<feature type="domain" description="PAC" evidence="19">
    <location>
        <begin position="497"/>
        <end position="549"/>
    </location>
</feature>
<dbReference type="Pfam" id="PF08447">
    <property type="entry name" value="PAS_3"/>
    <property type="match status" value="1"/>
</dbReference>
<keyword evidence="7" id="KW-0812">Transmembrane</keyword>
<evidence type="ECO:0000256" key="14">
    <source>
        <dbReference type="PROSITE-ProRule" id="PRU00110"/>
    </source>
</evidence>
<dbReference type="InterPro" id="IPR036641">
    <property type="entry name" value="HPT_dom_sf"/>
</dbReference>
<dbReference type="InterPro" id="IPR036890">
    <property type="entry name" value="HATPase_C_sf"/>
</dbReference>
<evidence type="ECO:0000256" key="6">
    <source>
        <dbReference type="ARBA" id="ARBA00022679"/>
    </source>
</evidence>
<organism evidence="21 22">
    <name type="scientific">Emticicia aquatica</name>
    <dbReference type="NCBI Taxonomy" id="1681835"/>
    <lineage>
        <taxon>Bacteria</taxon>
        <taxon>Pseudomonadati</taxon>
        <taxon>Bacteroidota</taxon>
        <taxon>Cytophagia</taxon>
        <taxon>Cytophagales</taxon>
        <taxon>Leadbetterellaceae</taxon>
        <taxon>Emticicia</taxon>
    </lineage>
</organism>
<dbReference type="SUPFAM" id="SSF47226">
    <property type="entry name" value="Histidine-containing phosphotransfer domain, HPT domain"/>
    <property type="match status" value="1"/>
</dbReference>
<dbReference type="InterPro" id="IPR000700">
    <property type="entry name" value="PAS-assoc_C"/>
</dbReference>
<keyword evidence="11" id="KW-1133">Transmembrane helix</keyword>
<sequence length="1195" mass="136228">MTQKKVPFPFNEKERLNALLNYNVLDTFSEDEFDDITKLASYICQVPIALISLIDEKRQWFKSRIGLDITETPRNISFCQHAIMDNGIFEVVDALENETFQNTPLVTEKPNVRFYAGVPLTTPEGYNIGTLCVMDNVPKGLNDEQKQALSTLAKHVIMQLELRKKNFELKNEVESLSQKALETITLELNSYKLALDETSSVVITDKEGVINFVNDTTCSITKYSREELIGQNNRIFNSGLHPKEFFTDLWKTVLSGEVWKNEVRNKAKDGTFYWADTTIVPFLDEKRNPLKYVVIKRDITKQKQEETKINQFFNLSLDYLCVANTSGYFETISPTFARELGFTNEELKGNPFFEFIHEEDVAKTKNEIAKLAQGFTSINFETRFKCKNGDFKLLNWNASPDQETKLLYAIARDITISKKINEENKRLSLVAKGTDNIVVITDKDRKIEWVNQPFETLTGYTLEEVIGKRPSRLLQYEETDRNTIAQIREALNNNVSFKGEIKNRSKYGKTYWLEINISPIFNDTDELINFIAIESDITEKKKKDLNIANLIATQTAIFNGVGHAVIFTDLNGIIKRINKAGLNMIEYSAEEVVGKMTPAAFHDIDEVVRRSKVLSLELGYEIEPGFESFVAKTRGANNVDSNEWTYITKSGRRIPVWLSVTCIKNPEGTILGFLGVAEDYTIKKQAELELINAKNLAEQAVFAKDSFLANMSHEIRTPLNAIIGFTEILAQSNLDKLQSEFLSNIQVAGDNLLLIVNDILDLSKIECGQLEIESHPFNLRSTLKHVYDLLRVKAEKNNLEFNLFLDANMPEYVNGDKGRINQIIMNLAGNAIKFTEDGEVTISVKKTAETADYYTLKFSVKDTGIGIPEDKLETIFDRFTQAEISTTRKFGGTGLGLSIVKQLVELQNGQIQVKSKIGRGSEFYFSLDFKKVDSAIVEMIRENHTNRKSMGKLSILLCEDNILNQKLARNVIEKFGFDLDIANNGQEGIDLLLKNEYDLILMDLQMPVKDGYQTTISIRKELKLDIPIIAMTAHSLVGEQQKCFDIGMNGYVAKPFKQQELLDRIQTVMDSRPKDYLFNDNLSTRNVDFSYLDELSGGNVDFRDEMIDLFVHKIPNDLDLLEQLVDDENYANIKRLTHDMKPSLSMFQLTKEVNYLEQLENSAKNQSISAEVKKKFGAFKQELLDIIDLFEDKNY</sequence>
<dbReference type="Gene3D" id="3.30.565.10">
    <property type="entry name" value="Histidine kinase-like ATPase, C-terminal domain"/>
    <property type="match status" value="1"/>
</dbReference>
<keyword evidence="10" id="KW-0067">ATP-binding</keyword>
<dbReference type="SMART" id="SM00387">
    <property type="entry name" value="HATPase_c"/>
    <property type="match status" value="1"/>
</dbReference>
<feature type="domain" description="Histidine kinase" evidence="16">
    <location>
        <begin position="710"/>
        <end position="931"/>
    </location>
</feature>
<gene>
    <name evidence="21" type="primary">rcsC_11</name>
    <name evidence="21" type="ORF">EMA8858_02631</name>
</gene>
<keyword evidence="4" id="KW-1003">Cell membrane</keyword>
<evidence type="ECO:0000256" key="12">
    <source>
        <dbReference type="ARBA" id="ARBA00023012"/>
    </source>
</evidence>
<feature type="domain" description="PAC" evidence="19">
    <location>
        <begin position="259"/>
        <end position="311"/>
    </location>
</feature>
<dbReference type="InterPro" id="IPR008207">
    <property type="entry name" value="Sig_transdc_His_kin_Hpt_dom"/>
</dbReference>
<dbReference type="Gene3D" id="3.30.450.20">
    <property type="entry name" value="PAS domain"/>
    <property type="match status" value="4"/>
</dbReference>
<dbReference type="SMART" id="SM00388">
    <property type="entry name" value="HisKA"/>
    <property type="match status" value="1"/>
</dbReference>
<dbReference type="InterPro" id="IPR013655">
    <property type="entry name" value="PAS_fold_3"/>
</dbReference>
<dbReference type="GO" id="GO:0004673">
    <property type="term" value="F:protein histidine kinase activity"/>
    <property type="evidence" value="ECO:0007669"/>
    <property type="project" value="UniProtKB-EC"/>
</dbReference>
<name>A0ABN8EXS8_9BACT</name>
<dbReference type="SUPFAM" id="SSF52172">
    <property type="entry name" value="CheY-like"/>
    <property type="match status" value="1"/>
</dbReference>
<dbReference type="Gene3D" id="3.30.450.40">
    <property type="match status" value="1"/>
</dbReference>
<comment type="caution">
    <text evidence="21">The sequence shown here is derived from an EMBL/GenBank/DDBJ whole genome shotgun (WGS) entry which is preliminary data.</text>
</comment>
<dbReference type="CDD" id="cd17546">
    <property type="entry name" value="REC_hyHK_CKI1_RcsC-like"/>
    <property type="match status" value="1"/>
</dbReference>
<dbReference type="InterPro" id="IPR000014">
    <property type="entry name" value="PAS"/>
</dbReference>
<dbReference type="InterPro" id="IPR003594">
    <property type="entry name" value="HATPase_dom"/>
</dbReference>
<comment type="catalytic activity">
    <reaction evidence="1">
        <text>ATP + protein L-histidine = ADP + protein N-phospho-L-histidine.</text>
        <dbReference type="EC" id="2.7.13.3"/>
    </reaction>
</comment>
<dbReference type="Pfam" id="PF02518">
    <property type="entry name" value="HATPase_c"/>
    <property type="match status" value="1"/>
</dbReference>
<dbReference type="Gene3D" id="1.10.287.130">
    <property type="match status" value="1"/>
</dbReference>
<dbReference type="InterPro" id="IPR003661">
    <property type="entry name" value="HisK_dim/P_dom"/>
</dbReference>
<dbReference type="InterPro" id="IPR003018">
    <property type="entry name" value="GAF"/>
</dbReference>
<keyword evidence="9 21" id="KW-0418">Kinase</keyword>
<keyword evidence="8" id="KW-0547">Nucleotide-binding</keyword>
<dbReference type="PANTHER" id="PTHR45339:SF1">
    <property type="entry name" value="HYBRID SIGNAL TRANSDUCTION HISTIDINE KINASE J"/>
    <property type="match status" value="1"/>
</dbReference>
<evidence type="ECO:0000256" key="10">
    <source>
        <dbReference type="ARBA" id="ARBA00022840"/>
    </source>
</evidence>
<reference evidence="21" key="1">
    <citation type="submission" date="2021-12" db="EMBL/GenBank/DDBJ databases">
        <authorList>
            <person name="Rodrigo-Torres L."/>
            <person name="Arahal R. D."/>
            <person name="Lucena T."/>
        </authorList>
    </citation>
    <scope>NUCLEOTIDE SEQUENCE</scope>
    <source>
        <strain evidence="21">CECT 8858</strain>
    </source>
</reference>
<evidence type="ECO:0000256" key="5">
    <source>
        <dbReference type="ARBA" id="ARBA00022553"/>
    </source>
</evidence>
<evidence type="ECO:0000259" key="16">
    <source>
        <dbReference type="PROSITE" id="PS50109"/>
    </source>
</evidence>
<dbReference type="SMART" id="SM00448">
    <property type="entry name" value="REC"/>
    <property type="match status" value="1"/>
</dbReference>
<evidence type="ECO:0000256" key="9">
    <source>
        <dbReference type="ARBA" id="ARBA00022777"/>
    </source>
</evidence>
<dbReference type="PROSITE" id="PS50113">
    <property type="entry name" value="PAC"/>
    <property type="match status" value="3"/>
</dbReference>
<dbReference type="PROSITE" id="PS50110">
    <property type="entry name" value="RESPONSE_REGULATORY"/>
    <property type="match status" value="1"/>
</dbReference>
<dbReference type="Gene3D" id="3.40.50.2300">
    <property type="match status" value="1"/>
</dbReference>
<evidence type="ECO:0000256" key="2">
    <source>
        <dbReference type="ARBA" id="ARBA00004651"/>
    </source>
</evidence>
<dbReference type="EC" id="2.7.13.3" evidence="3"/>
<dbReference type="InterPro" id="IPR029016">
    <property type="entry name" value="GAF-like_dom_sf"/>
</dbReference>
<dbReference type="Pfam" id="PF00072">
    <property type="entry name" value="Response_reg"/>
    <property type="match status" value="1"/>
</dbReference>
<dbReference type="SUPFAM" id="SSF55874">
    <property type="entry name" value="ATPase domain of HSP90 chaperone/DNA topoisomerase II/histidine kinase"/>
    <property type="match status" value="1"/>
</dbReference>
<dbReference type="RefSeq" id="WP_238807057.1">
    <property type="nucleotide sequence ID" value="NZ_CAKLPY010000002.1"/>
</dbReference>
<dbReference type="InterPro" id="IPR036097">
    <property type="entry name" value="HisK_dim/P_sf"/>
</dbReference>
<feature type="domain" description="PAS" evidence="18">
    <location>
        <begin position="305"/>
        <end position="375"/>
    </location>
</feature>
<dbReference type="PANTHER" id="PTHR45339">
    <property type="entry name" value="HYBRID SIGNAL TRANSDUCTION HISTIDINE KINASE J"/>
    <property type="match status" value="1"/>
</dbReference>
<dbReference type="NCBIfam" id="TIGR00229">
    <property type="entry name" value="sensory_box"/>
    <property type="match status" value="3"/>
</dbReference>
<dbReference type="SMART" id="SM00065">
    <property type="entry name" value="GAF"/>
    <property type="match status" value="1"/>
</dbReference>
<dbReference type="CDD" id="cd16922">
    <property type="entry name" value="HATPase_EvgS-ArcB-TorS-like"/>
    <property type="match status" value="1"/>
</dbReference>
<dbReference type="PRINTS" id="PR00344">
    <property type="entry name" value="BCTRLSENSOR"/>
</dbReference>
<evidence type="ECO:0000313" key="22">
    <source>
        <dbReference type="Proteomes" id="UP000837932"/>
    </source>
</evidence>
<dbReference type="SMART" id="SM00086">
    <property type="entry name" value="PAC"/>
    <property type="match status" value="4"/>
</dbReference>
<protein>
    <recommendedName>
        <fullName evidence="3">histidine kinase</fullName>
        <ecNumber evidence="3">2.7.13.3</ecNumber>
    </recommendedName>
</protein>
<feature type="modified residue" description="Phosphohistidine" evidence="14">
    <location>
        <position position="1138"/>
    </location>
</feature>
<dbReference type="InterPro" id="IPR035965">
    <property type="entry name" value="PAS-like_dom_sf"/>
</dbReference>
<dbReference type="SUPFAM" id="SSF55785">
    <property type="entry name" value="PYP-like sensor domain (PAS domain)"/>
    <property type="match status" value="4"/>
</dbReference>
<evidence type="ECO:0000259" key="17">
    <source>
        <dbReference type="PROSITE" id="PS50110"/>
    </source>
</evidence>
<evidence type="ECO:0000256" key="15">
    <source>
        <dbReference type="PROSITE-ProRule" id="PRU00169"/>
    </source>
</evidence>
<accession>A0ABN8EXS8</accession>